<dbReference type="AlphaFoldDB" id="A0A0B7BH25"/>
<organism evidence="1">
    <name type="scientific">Arion vulgaris</name>
    <dbReference type="NCBI Taxonomy" id="1028688"/>
    <lineage>
        <taxon>Eukaryota</taxon>
        <taxon>Metazoa</taxon>
        <taxon>Spiralia</taxon>
        <taxon>Lophotrochozoa</taxon>
        <taxon>Mollusca</taxon>
        <taxon>Gastropoda</taxon>
        <taxon>Heterobranchia</taxon>
        <taxon>Euthyneura</taxon>
        <taxon>Panpulmonata</taxon>
        <taxon>Eupulmonata</taxon>
        <taxon>Stylommatophora</taxon>
        <taxon>Helicina</taxon>
        <taxon>Arionoidea</taxon>
        <taxon>Arionidae</taxon>
        <taxon>Arion</taxon>
    </lineage>
</organism>
<reference evidence="1" key="1">
    <citation type="submission" date="2014-12" db="EMBL/GenBank/DDBJ databases">
        <title>Insight into the proteome of Arion vulgaris.</title>
        <authorList>
            <person name="Aradska J."/>
            <person name="Bulat T."/>
            <person name="Smidak R."/>
            <person name="Sarate P."/>
            <person name="Gangsoo J."/>
            <person name="Sialana F."/>
            <person name="Bilban M."/>
            <person name="Lubec G."/>
        </authorList>
    </citation>
    <scope>NUCLEOTIDE SEQUENCE</scope>
    <source>
        <tissue evidence="1">Skin</tissue>
    </source>
</reference>
<gene>
    <name evidence="1" type="primary">ORF183797</name>
</gene>
<name>A0A0B7BH25_9EUPU</name>
<evidence type="ECO:0000313" key="1">
    <source>
        <dbReference type="EMBL" id="CEK91616.1"/>
    </source>
</evidence>
<accession>A0A0B7BH25</accession>
<sequence>MSFCTSEQTTIDSVTCQCDAVTCIQNSLFKIQSWGQAPQIAEHILQDCP</sequence>
<dbReference type="EMBL" id="HACG01044751">
    <property type="protein sequence ID" value="CEK91616.1"/>
    <property type="molecule type" value="Transcribed_RNA"/>
</dbReference>
<proteinExistence type="predicted"/>
<protein>
    <submittedName>
        <fullName evidence="1">Uncharacterized protein</fullName>
    </submittedName>
</protein>